<evidence type="ECO:0000313" key="5">
    <source>
        <dbReference type="EMBL" id="PFH46237.1"/>
    </source>
</evidence>
<dbReference type="GO" id="GO:0005524">
    <property type="term" value="F:ATP binding"/>
    <property type="evidence" value="ECO:0007669"/>
    <property type="project" value="UniProtKB-KW"/>
</dbReference>
<dbReference type="InterPro" id="IPR027410">
    <property type="entry name" value="TCP-1-like_intermed_sf"/>
</dbReference>
<dbReference type="InterPro" id="IPR017998">
    <property type="entry name" value="Chaperone_TCP-1"/>
</dbReference>
<keyword evidence="6" id="KW-1185">Reference proteome</keyword>
<dbReference type="PANTHER" id="PTHR11353">
    <property type="entry name" value="CHAPERONIN"/>
    <property type="match status" value="1"/>
</dbReference>
<gene>
    <name evidence="5" type="ORF">AMATHDRAFT_77760</name>
</gene>
<dbReference type="InterPro" id="IPR027413">
    <property type="entry name" value="GROEL-like_equatorial_sf"/>
</dbReference>
<dbReference type="EMBL" id="KZ302219">
    <property type="protein sequence ID" value="PFH46237.1"/>
    <property type="molecule type" value="Genomic_DNA"/>
</dbReference>
<dbReference type="Proteomes" id="UP000242287">
    <property type="component" value="Unassembled WGS sequence"/>
</dbReference>
<reference evidence="5 6" key="1">
    <citation type="submission" date="2014-02" db="EMBL/GenBank/DDBJ databases">
        <title>Transposable element dynamics among asymbiotic and ectomycorrhizal Amanita fungi.</title>
        <authorList>
            <consortium name="DOE Joint Genome Institute"/>
            <person name="Hess J."/>
            <person name="Skrede I."/>
            <person name="Wolfe B."/>
            <person name="LaButti K."/>
            <person name="Ohm R.A."/>
            <person name="Grigoriev I.V."/>
            <person name="Pringle A."/>
        </authorList>
    </citation>
    <scope>NUCLEOTIDE SEQUENCE [LARGE SCALE GENOMIC DNA]</scope>
    <source>
        <strain evidence="5 6">SKay4041</strain>
    </source>
</reference>
<organism evidence="5 6">
    <name type="scientific">Amanita thiersii Skay4041</name>
    <dbReference type="NCBI Taxonomy" id="703135"/>
    <lineage>
        <taxon>Eukaryota</taxon>
        <taxon>Fungi</taxon>
        <taxon>Dikarya</taxon>
        <taxon>Basidiomycota</taxon>
        <taxon>Agaricomycotina</taxon>
        <taxon>Agaricomycetes</taxon>
        <taxon>Agaricomycetidae</taxon>
        <taxon>Agaricales</taxon>
        <taxon>Pluteineae</taxon>
        <taxon>Amanitaceae</taxon>
        <taxon>Amanita</taxon>
    </lineage>
</organism>
<dbReference type="Gene3D" id="3.50.7.10">
    <property type="entry name" value="GroEL"/>
    <property type="match status" value="1"/>
</dbReference>
<dbReference type="STRING" id="703135.A0A2A9NDB8"/>
<dbReference type="Gene3D" id="1.10.560.10">
    <property type="entry name" value="GroEL-like equatorial domain"/>
    <property type="match status" value="2"/>
</dbReference>
<dbReference type="SUPFAM" id="SSF54849">
    <property type="entry name" value="GroEL-intermediate domain like"/>
    <property type="match status" value="1"/>
</dbReference>
<dbReference type="Pfam" id="PF00118">
    <property type="entry name" value="Cpn60_TCP1"/>
    <property type="match status" value="1"/>
</dbReference>
<evidence type="ECO:0000256" key="1">
    <source>
        <dbReference type="ARBA" id="ARBA00008020"/>
    </source>
</evidence>
<evidence type="ECO:0000313" key="6">
    <source>
        <dbReference type="Proteomes" id="UP000242287"/>
    </source>
</evidence>
<dbReference type="SUPFAM" id="SSF52029">
    <property type="entry name" value="GroEL apical domain-like"/>
    <property type="match status" value="1"/>
</dbReference>
<evidence type="ECO:0000256" key="2">
    <source>
        <dbReference type="ARBA" id="ARBA00022741"/>
    </source>
</evidence>
<accession>A0A2A9NDB8</accession>
<keyword evidence="3" id="KW-0067">ATP-binding</keyword>
<evidence type="ECO:0000256" key="4">
    <source>
        <dbReference type="ARBA" id="ARBA00023186"/>
    </source>
</evidence>
<name>A0A2A9NDB8_9AGAR</name>
<dbReference type="GO" id="GO:0140662">
    <property type="term" value="F:ATP-dependent protein folding chaperone"/>
    <property type="evidence" value="ECO:0007669"/>
    <property type="project" value="InterPro"/>
</dbReference>
<keyword evidence="4" id="KW-0143">Chaperone</keyword>
<dbReference type="OrthoDB" id="1748577at2759"/>
<dbReference type="SUPFAM" id="SSF48592">
    <property type="entry name" value="GroEL equatorial domain-like"/>
    <property type="match status" value="1"/>
</dbReference>
<keyword evidence="2" id="KW-0547">Nucleotide-binding</keyword>
<sequence>MSLKVPKSNTGSLQFFNEGYKQAQGLEDAVLGSIQAVSQLFDLVRMGFDPGPQESEMSDATNTALVLAGGLLKRAEGPLVTSLHSSGVIQGYELVLAKALAKLEIYSTKTAHVKTLTSAFRPPIALKRYGFKDTLSSLKPCSRSCPGCYDISKKGFNVDNVRVAKIMGGDLSMSKVVQAIVVAREPGDEMLSFTTGEEKQLEKNAGVKVVIGESSVGELVFHYFNRLNITVIKVLSKFDLRRLQYSNWSEKAQTATIVWQGATAYHLDDLERAAGDGVNFLSKSIEEYGMKSLVQHTVKRYASLLEVVPRTLVGDAFSDEERNEIRHSCDSLAAKSWAIYLATEAAISILNVDSIITSKPAGGLKVLQQAGNRDDDD</sequence>
<protein>
    <submittedName>
        <fullName evidence="5">Uncharacterized protein</fullName>
    </submittedName>
</protein>
<dbReference type="InterPro" id="IPR027409">
    <property type="entry name" value="GroEL-like_apical_dom_sf"/>
</dbReference>
<proteinExistence type="inferred from homology"/>
<comment type="similarity">
    <text evidence="1">Belongs to the TCP-1 chaperonin family.</text>
</comment>
<evidence type="ECO:0000256" key="3">
    <source>
        <dbReference type="ARBA" id="ARBA00022840"/>
    </source>
</evidence>
<dbReference type="AlphaFoldDB" id="A0A2A9NDB8"/>
<dbReference type="InterPro" id="IPR002423">
    <property type="entry name" value="Cpn60/GroEL/TCP-1"/>
</dbReference>